<gene>
    <name evidence="1" type="ORF">ELS82_25365</name>
</gene>
<evidence type="ECO:0000313" key="2">
    <source>
        <dbReference type="Proteomes" id="UP000297753"/>
    </source>
</evidence>
<dbReference type="Proteomes" id="UP000297753">
    <property type="component" value="Unassembled WGS sequence"/>
</dbReference>
<name>A0A4Y8W8C5_9VIBR</name>
<sequence>MVNIDLILKGYDEAFLRLRTQRNDAKINGDSKSLYIPLVETLGWADVIEEYFDERFGKDWMLKLPNSKSDYEQVILGFRYARNVVHHRWAVAVELDSQIPLLQDWRWKLTLESTRPQPKNHAAYESKLAGRALRHTFKDLHKIYGLARKHLVD</sequence>
<keyword evidence="2" id="KW-1185">Reference proteome</keyword>
<protein>
    <submittedName>
        <fullName evidence="1">Uncharacterized protein</fullName>
    </submittedName>
</protein>
<dbReference type="RefSeq" id="WP_134837809.1">
    <property type="nucleotide sequence ID" value="NZ_SATR01000230.1"/>
</dbReference>
<evidence type="ECO:0000313" key="1">
    <source>
        <dbReference type="EMBL" id="TFH88896.1"/>
    </source>
</evidence>
<proteinExistence type="predicted"/>
<dbReference type="AlphaFoldDB" id="A0A4Y8W8C5"/>
<reference evidence="1 2" key="1">
    <citation type="submission" date="2019-01" db="EMBL/GenBank/DDBJ databases">
        <title>Vibrio BEI176 sp. nov, a marine bacterium isolated from China: eastern marignal seas.</title>
        <authorList>
            <person name="Li B."/>
        </authorList>
    </citation>
    <scope>NUCLEOTIDE SEQUENCE [LARGE SCALE GENOMIC DNA]</scope>
    <source>
        <strain evidence="1 2">BEI176</strain>
    </source>
</reference>
<dbReference type="EMBL" id="SATR01000230">
    <property type="protein sequence ID" value="TFH88896.1"/>
    <property type="molecule type" value="Genomic_DNA"/>
</dbReference>
<accession>A0A4Y8W8C5</accession>
<comment type="caution">
    <text evidence="1">The sequence shown here is derived from an EMBL/GenBank/DDBJ whole genome shotgun (WGS) entry which is preliminary data.</text>
</comment>
<dbReference type="OrthoDB" id="3541041at2"/>
<organism evidence="1 2">
    <name type="scientific">Vibrio ouci</name>
    <dbReference type="NCBI Taxonomy" id="2499078"/>
    <lineage>
        <taxon>Bacteria</taxon>
        <taxon>Pseudomonadati</taxon>
        <taxon>Pseudomonadota</taxon>
        <taxon>Gammaproteobacteria</taxon>
        <taxon>Vibrionales</taxon>
        <taxon>Vibrionaceae</taxon>
        <taxon>Vibrio</taxon>
    </lineage>
</organism>